<name>A0ABT7Q5J4_9GAMM</name>
<dbReference type="EMBL" id="JAOPLL010000022">
    <property type="protein sequence ID" value="MDM5074413.1"/>
    <property type="molecule type" value="Genomic_DNA"/>
</dbReference>
<accession>A0ABT7Q5J4</accession>
<keyword evidence="2" id="KW-1185">Reference proteome</keyword>
<sequence length="55" mass="6231">MRTGMVPFLGLLAGQKTSMLAGVIAPSGRYYSLFFKRLAARIAIWHTRHYDYAII</sequence>
<protein>
    <recommendedName>
        <fullName evidence="3">Transposase</fullName>
    </recommendedName>
</protein>
<proteinExistence type="predicted"/>
<evidence type="ECO:0000313" key="1">
    <source>
        <dbReference type="EMBL" id="MDM5074413.1"/>
    </source>
</evidence>
<dbReference type="Proteomes" id="UP001168107">
    <property type="component" value="Unassembled WGS sequence"/>
</dbReference>
<reference evidence="1" key="1">
    <citation type="submission" date="2024-05" db="EMBL/GenBank/DDBJ databases">
        <title>WGS of Aeromonas isolates.</title>
        <authorList>
            <person name="Lee H."/>
        </authorList>
    </citation>
    <scope>NUCLEOTIDE SEQUENCE</scope>
    <source>
        <strain evidence="1">SU58-3</strain>
    </source>
</reference>
<organism evidence="1 2">
    <name type="scientific">Aeromonas bestiarum</name>
    <dbReference type="NCBI Taxonomy" id="105751"/>
    <lineage>
        <taxon>Bacteria</taxon>
        <taxon>Pseudomonadati</taxon>
        <taxon>Pseudomonadota</taxon>
        <taxon>Gammaproteobacteria</taxon>
        <taxon>Aeromonadales</taxon>
        <taxon>Aeromonadaceae</taxon>
        <taxon>Aeromonas</taxon>
    </lineage>
</organism>
<gene>
    <name evidence="1" type="ORF">OB935_21660</name>
</gene>
<comment type="caution">
    <text evidence="1">The sequence shown here is derived from an EMBL/GenBank/DDBJ whole genome shotgun (WGS) entry which is preliminary data.</text>
</comment>
<evidence type="ECO:0008006" key="3">
    <source>
        <dbReference type="Google" id="ProtNLM"/>
    </source>
</evidence>
<dbReference type="RefSeq" id="WP_290019788.1">
    <property type="nucleotide sequence ID" value="NZ_JAOPLL010000022.1"/>
</dbReference>
<evidence type="ECO:0000313" key="2">
    <source>
        <dbReference type="Proteomes" id="UP001168107"/>
    </source>
</evidence>